<keyword evidence="5" id="KW-1185">Reference proteome</keyword>
<reference evidence="4 5" key="1">
    <citation type="submission" date="2016-10" db="EMBL/GenBank/DDBJ databases">
        <authorList>
            <person name="de Groot N.N."/>
        </authorList>
    </citation>
    <scope>NUCLEOTIDE SEQUENCE [LARGE SCALE GENOMIC DNA]</scope>
    <source>
        <strain evidence="4 5">DSM 43357</strain>
    </source>
</reference>
<dbReference type="InterPro" id="IPR002150">
    <property type="entry name" value="Ribosomal_bL31"/>
</dbReference>
<dbReference type="GO" id="GO:1990904">
    <property type="term" value="C:ribonucleoprotein complex"/>
    <property type="evidence" value="ECO:0007669"/>
    <property type="project" value="UniProtKB-KW"/>
</dbReference>
<proteinExistence type="inferred from homology"/>
<dbReference type="PROSITE" id="PS01143">
    <property type="entry name" value="RIBOSOMAL_L31"/>
    <property type="match status" value="1"/>
</dbReference>
<dbReference type="Gene3D" id="4.10.830.30">
    <property type="entry name" value="Ribosomal protein L31"/>
    <property type="match status" value="1"/>
</dbReference>
<dbReference type="EMBL" id="FOBF01000022">
    <property type="protein sequence ID" value="SEN14433.1"/>
    <property type="molecule type" value="Genomic_DNA"/>
</dbReference>
<dbReference type="GO" id="GO:0003735">
    <property type="term" value="F:structural constituent of ribosome"/>
    <property type="evidence" value="ECO:0007669"/>
    <property type="project" value="InterPro"/>
</dbReference>
<keyword evidence="1 3" id="KW-0689">Ribosomal protein</keyword>
<organism evidence="4 5">
    <name type="scientific">Nonomuraea pusilla</name>
    <dbReference type="NCBI Taxonomy" id="46177"/>
    <lineage>
        <taxon>Bacteria</taxon>
        <taxon>Bacillati</taxon>
        <taxon>Actinomycetota</taxon>
        <taxon>Actinomycetes</taxon>
        <taxon>Streptosporangiales</taxon>
        <taxon>Streptosporangiaceae</taxon>
        <taxon>Nonomuraea</taxon>
    </lineage>
</organism>
<dbReference type="GO" id="GO:0005840">
    <property type="term" value="C:ribosome"/>
    <property type="evidence" value="ECO:0007669"/>
    <property type="project" value="UniProtKB-KW"/>
</dbReference>
<dbReference type="AlphaFoldDB" id="A0A1H8E4P7"/>
<dbReference type="GO" id="GO:0006412">
    <property type="term" value="P:translation"/>
    <property type="evidence" value="ECO:0007669"/>
    <property type="project" value="UniProtKB-UniRule"/>
</dbReference>
<evidence type="ECO:0000313" key="4">
    <source>
        <dbReference type="EMBL" id="SEN14433.1"/>
    </source>
</evidence>
<accession>A0A1H8E4P7</accession>
<evidence type="ECO:0000313" key="5">
    <source>
        <dbReference type="Proteomes" id="UP000198953"/>
    </source>
</evidence>
<dbReference type="Proteomes" id="UP000198953">
    <property type="component" value="Unassembled WGS sequence"/>
</dbReference>
<comment type="similarity">
    <text evidence="3">Belongs to the bacterial ribosomal protein bL31 family. Type B subfamily.</text>
</comment>
<gene>
    <name evidence="3" type="primary">rpmE2</name>
    <name evidence="4" type="ORF">SAMN05660976_06913</name>
</gene>
<dbReference type="InterPro" id="IPR042105">
    <property type="entry name" value="Ribosomal_bL31_sf"/>
</dbReference>
<dbReference type="PANTHER" id="PTHR33280">
    <property type="entry name" value="50S RIBOSOMAL PROTEIN L31, CHLOROPLASTIC"/>
    <property type="match status" value="1"/>
</dbReference>
<evidence type="ECO:0000256" key="1">
    <source>
        <dbReference type="ARBA" id="ARBA00022980"/>
    </source>
</evidence>
<dbReference type="InterPro" id="IPR034704">
    <property type="entry name" value="Ribosomal_bL28/bL31-like_sf"/>
</dbReference>
<dbReference type="PANTHER" id="PTHR33280:SF1">
    <property type="entry name" value="LARGE RIBOSOMAL SUBUNIT PROTEIN BL31C"/>
    <property type="match status" value="1"/>
</dbReference>
<dbReference type="HAMAP" id="MF_00502">
    <property type="entry name" value="Ribosomal_bL31_2"/>
    <property type="match status" value="1"/>
</dbReference>
<dbReference type="NCBIfam" id="NF002462">
    <property type="entry name" value="PRK01678.1"/>
    <property type="match status" value="1"/>
</dbReference>
<dbReference type="STRING" id="46177.SAMN05660976_06913"/>
<dbReference type="Pfam" id="PF01197">
    <property type="entry name" value="Ribosomal_L31"/>
    <property type="match status" value="1"/>
</dbReference>
<protein>
    <recommendedName>
        <fullName evidence="3">Large ribosomal subunit protein bL31B</fullName>
    </recommendedName>
</protein>
<comment type="subunit">
    <text evidence="3">Part of the 50S ribosomal subunit.</text>
</comment>
<evidence type="ECO:0000256" key="2">
    <source>
        <dbReference type="ARBA" id="ARBA00023274"/>
    </source>
</evidence>
<evidence type="ECO:0000256" key="3">
    <source>
        <dbReference type="HAMAP-Rule" id="MF_00502"/>
    </source>
</evidence>
<dbReference type="SUPFAM" id="SSF143800">
    <property type="entry name" value="L28p-like"/>
    <property type="match status" value="1"/>
</dbReference>
<sequence length="115" mass="12910">MTLPVDGGGPVLGLDPEMRRERGNENRFHLVQGGMKKNLHPAYRPVVFRDPSAGFAFLTRSTLTSTRTVEWEDGRTYPVVDVDVSSASHPFYTGRGRILDSAGRVERFNQRYGRA</sequence>
<dbReference type="InterPro" id="IPR027493">
    <property type="entry name" value="Ribosomal_bL31_B"/>
</dbReference>
<keyword evidence="2 3" id="KW-0687">Ribonucleoprotein</keyword>
<dbReference type="NCBIfam" id="TIGR00105">
    <property type="entry name" value="L31"/>
    <property type="match status" value="1"/>
</dbReference>
<name>A0A1H8E4P7_9ACTN</name>
<dbReference type="PRINTS" id="PR01249">
    <property type="entry name" value="RIBOSOMALL31"/>
</dbReference>